<dbReference type="RefSeq" id="WP_092434939.1">
    <property type="nucleotide sequence ID" value="NZ_FOXM01000023.1"/>
</dbReference>
<reference evidence="2" key="1">
    <citation type="submission" date="2016-10" db="EMBL/GenBank/DDBJ databases">
        <authorList>
            <person name="Varghese N."/>
            <person name="Submissions S."/>
        </authorList>
    </citation>
    <scope>NUCLEOTIDE SEQUENCE [LARGE SCALE GENOMIC DNA]</scope>
    <source>
        <strain evidence="2">JCM 18195</strain>
    </source>
</reference>
<dbReference type="EMBL" id="FOXM01000023">
    <property type="protein sequence ID" value="SFQ45684.1"/>
    <property type="molecule type" value="Genomic_DNA"/>
</dbReference>
<dbReference type="AlphaFoldDB" id="A0A1I5YN52"/>
<dbReference type="InterPro" id="IPR006626">
    <property type="entry name" value="PbH1"/>
</dbReference>
<accession>A0A1I5YN52</accession>
<organism evidence="1 2">
    <name type="scientific">Geopseudomonas sagittaria</name>
    <dbReference type="NCBI Taxonomy" id="1135990"/>
    <lineage>
        <taxon>Bacteria</taxon>
        <taxon>Pseudomonadati</taxon>
        <taxon>Pseudomonadota</taxon>
        <taxon>Gammaproteobacteria</taxon>
        <taxon>Pseudomonadales</taxon>
        <taxon>Pseudomonadaceae</taxon>
        <taxon>Geopseudomonas</taxon>
    </lineage>
</organism>
<name>A0A1I5YN52_9GAMM</name>
<dbReference type="Proteomes" id="UP000243084">
    <property type="component" value="Unassembled WGS sequence"/>
</dbReference>
<evidence type="ECO:0000313" key="1">
    <source>
        <dbReference type="EMBL" id="SFQ45684.1"/>
    </source>
</evidence>
<dbReference type="OrthoDB" id="7022686at2"/>
<gene>
    <name evidence="1" type="ORF">SAMN05216229_1235</name>
</gene>
<dbReference type="SMART" id="SM00710">
    <property type="entry name" value="PbH1"/>
    <property type="match status" value="4"/>
</dbReference>
<protein>
    <submittedName>
        <fullName evidence="1">Right handed beta helix region</fullName>
    </submittedName>
</protein>
<dbReference type="SUPFAM" id="SSF51126">
    <property type="entry name" value="Pectin lyase-like"/>
    <property type="match status" value="1"/>
</dbReference>
<sequence>MTVQTSTSTASFAGNGVTTIFPVGFKFNSAGDLVVSLIDDATAGVLPLTINSQYTVSGSGGEAGGSVTLITPPETGQTLSVRRVVDLLQLTDLRNQGKFFAEVHEDALDLLTMIDQQQQDELDVMGGVVAEAAATAAEMVARQESFEVSSGYVDLGAYAGGLTLTALNQVLSYSGELYRASASAVLPLTMSGVWATDSASLVAVGDAVLRQDLGASGDPLRGASMVAFSRNAITSAITSVRGMLSAQEFSLWEFAGEITDKPALNDHTTWDWAPAVTAAIQAPSAVGHTIRVHEGCQIKSTVVVDRSVRFVGSPYKYVKSSFFTLNETIGVMFDVQAHYVSFGDDVFIEGPGKTSSVTGIRVGDGLVNWDMFTMSRNATVFKCGVGVEINTQNWEIGSSSGASTCNVGFKLGGLAASNDRRNGYFNSARAHSCGTAIQLTQQWQALAIVGCDISSCSIGISGALVRSVIGNNVFFNGLGTDINLTAAQSVAIVGNQINGDTVTTNYGHGIAVTGSYVTISGNAISNKGGHGIFATTATSSICGNTVVDSDFFNSLAFSGIKVKGAGNITSGNVSRTSSGGATRQLYGIEYGEATDSIACGNYVQGNKTAGILPGTGNKIYGNSGYATENKGTASIAPGSTSVVVTHGLSFTPTAADISIVATNSTNAAKWWISNITATQFTINVNVDPSTGTQFFGWNAR</sequence>
<keyword evidence="2" id="KW-1185">Reference proteome</keyword>
<proteinExistence type="predicted"/>
<evidence type="ECO:0000313" key="2">
    <source>
        <dbReference type="Proteomes" id="UP000243084"/>
    </source>
</evidence>
<dbReference type="InterPro" id="IPR011050">
    <property type="entry name" value="Pectin_lyase_fold/virulence"/>
</dbReference>